<gene>
    <name evidence="2" type="ORF">AGRA3207_003411</name>
</gene>
<evidence type="ECO:0000313" key="3">
    <source>
        <dbReference type="Proteomes" id="UP001049518"/>
    </source>
</evidence>
<keyword evidence="1" id="KW-1133">Transmembrane helix</keyword>
<accession>A0ABX8QUB9</accession>
<keyword evidence="3" id="KW-1185">Reference proteome</keyword>
<feature type="transmembrane region" description="Helical" evidence="1">
    <location>
        <begin position="465"/>
        <end position="482"/>
    </location>
</feature>
<keyword evidence="1" id="KW-0472">Membrane</keyword>
<evidence type="ECO:0000256" key="1">
    <source>
        <dbReference type="SAM" id="Phobius"/>
    </source>
</evidence>
<dbReference type="EMBL" id="CP059572">
    <property type="protein sequence ID" value="QXJ22416.1"/>
    <property type="molecule type" value="Genomic_DNA"/>
</dbReference>
<feature type="transmembrane region" description="Helical" evidence="1">
    <location>
        <begin position="12"/>
        <end position="34"/>
    </location>
</feature>
<proteinExistence type="predicted"/>
<organism evidence="2 3">
    <name type="scientific">Actinomadura graeca</name>
    <dbReference type="NCBI Taxonomy" id="2750812"/>
    <lineage>
        <taxon>Bacteria</taxon>
        <taxon>Bacillati</taxon>
        <taxon>Actinomycetota</taxon>
        <taxon>Actinomycetes</taxon>
        <taxon>Streptosporangiales</taxon>
        <taxon>Thermomonosporaceae</taxon>
        <taxon>Actinomadura</taxon>
    </lineage>
</organism>
<keyword evidence="1" id="KW-0812">Transmembrane</keyword>
<dbReference type="RefSeq" id="WP_231335655.1">
    <property type="nucleotide sequence ID" value="NZ_CP059572.1"/>
</dbReference>
<dbReference type="PROSITE" id="PS51257">
    <property type="entry name" value="PROKAR_LIPOPROTEIN"/>
    <property type="match status" value="1"/>
</dbReference>
<protein>
    <submittedName>
        <fullName evidence="2">Uncharacterized protein</fullName>
    </submittedName>
</protein>
<feature type="transmembrane region" description="Helical" evidence="1">
    <location>
        <begin position="537"/>
        <end position="560"/>
    </location>
</feature>
<feature type="transmembrane region" description="Helical" evidence="1">
    <location>
        <begin position="494"/>
        <end position="517"/>
    </location>
</feature>
<sequence length="585" mass="63967">MITRGLDKRTAWAMTWPAVLLILACGLLTAGLSWNGRRWVAIPVGAGIYLLYLFLLNLRHKRAAGGSPPEQRGGHDGKADLPGLFEKQRAALRKDNLESVPSLVRMIIDPAHFRTRTVESVSLQGRVISQQVTIEFQLPSPPAGGPERDGGAGEIYVPALLVRKPELIDSLAITDSQGQTVTVLSFEETAELLAVALHFLVITCTAPGREDGRSPRTQRELERSWQAEALLLELIYGFGNRADVDKVIAEAFALLGLPGSAGTERVTWLREFVQMLSQAYPVIAVLPHQDHRRAVISYRRTLIPSLSIANVRGRLRLALGLRPLKVGVDTALAHNSKSYHLQIDGPGTQYLMEQTLRCASCRTPLTRAGVILPPGRTCPVHHQRFQSGWGRPYFEMRGKRGQSYAHLYMRGFARVRGENLVLSASFGESPPGTLASATITAAVTCLLIGAIGHAEATGIANDSDIPPLLLALPAVAASWFGFNADGEAVLRSSLAARCSLFVSAIASLIAGSLFLVTERPEKPVQSVEPDVFGMHLPSWWGLLFVIALVNVLSIAAQLVVRSWSYRRLLLRRENDAAHTYQHRLE</sequence>
<dbReference type="Proteomes" id="UP001049518">
    <property type="component" value="Chromosome"/>
</dbReference>
<reference evidence="2" key="1">
    <citation type="submission" date="2020-07" db="EMBL/GenBank/DDBJ databases">
        <authorList>
            <person name="Tarantini F.S."/>
            <person name="Hong K.W."/>
            <person name="Chan K.G."/>
        </authorList>
    </citation>
    <scope>NUCLEOTIDE SEQUENCE</scope>
    <source>
        <strain evidence="2">32-07</strain>
    </source>
</reference>
<feature type="transmembrane region" description="Helical" evidence="1">
    <location>
        <begin position="40"/>
        <end position="58"/>
    </location>
</feature>
<feature type="transmembrane region" description="Helical" evidence="1">
    <location>
        <begin position="434"/>
        <end position="453"/>
    </location>
</feature>
<name>A0ABX8QUB9_9ACTN</name>
<evidence type="ECO:0000313" key="2">
    <source>
        <dbReference type="EMBL" id="QXJ22416.1"/>
    </source>
</evidence>